<comment type="caution">
    <text evidence="1">The sequence shown here is derived from an EMBL/GenBank/DDBJ whole genome shotgun (WGS) entry which is preliminary data.</text>
</comment>
<dbReference type="EMBL" id="JAIWYP010000012">
    <property type="protein sequence ID" value="KAH3726228.1"/>
    <property type="molecule type" value="Genomic_DNA"/>
</dbReference>
<evidence type="ECO:0000313" key="2">
    <source>
        <dbReference type="Proteomes" id="UP000828390"/>
    </source>
</evidence>
<keyword evidence="2" id="KW-1185">Reference proteome</keyword>
<sequence>MDWILLHIELLARPMKGGNLHSAPHSDLCQHRSCGRHHNQLAISLTKHYLQTIRHT</sequence>
<gene>
    <name evidence="1" type="ORF">DPMN_052086</name>
</gene>
<protein>
    <submittedName>
        <fullName evidence="1">Uncharacterized protein</fullName>
    </submittedName>
</protein>
<dbReference type="AlphaFoldDB" id="A0A9D4CJ15"/>
<reference evidence="1" key="2">
    <citation type="submission" date="2020-11" db="EMBL/GenBank/DDBJ databases">
        <authorList>
            <person name="McCartney M.A."/>
            <person name="Auch B."/>
            <person name="Kono T."/>
            <person name="Mallez S."/>
            <person name="Becker A."/>
            <person name="Gohl D.M."/>
            <person name="Silverstein K.A.T."/>
            <person name="Koren S."/>
            <person name="Bechman K.B."/>
            <person name="Herman A."/>
            <person name="Abrahante J.E."/>
            <person name="Garbe J."/>
        </authorList>
    </citation>
    <scope>NUCLEOTIDE SEQUENCE</scope>
    <source>
        <strain evidence="1">Duluth1</strain>
        <tissue evidence="1">Whole animal</tissue>
    </source>
</reference>
<reference evidence="1" key="1">
    <citation type="journal article" date="2019" name="bioRxiv">
        <title>The Genome of the Zebra Mussel, Dreissena polymorpha: A Resource for Invasive Species Research.</title>
        <authorList>
            <person name="McCartney M.A."/>
            <person name="Auch B."/>
            <person name="Kono T."/>
            <person name="Mallez S."/>
            <person name="Zhang Y."/>
            <person name="Obille A."/>
            <person name="Becker A."/>
            <person name="Abrahante J.E."/>
            <person name="Garbe J."/>
            <person name="Badalamenti J.P."/>
            <person name="Herman A."/>
            <person name="Mangelson H."/>
            <person name="Liachko I."/>
            <person name="Sullivan S."/>
            <person name="Sone E.D."/>
            <person name="Koren S."/>
            <person name="Silverstein K.A.T."/>
            <person name="Beckman K.B."/>
            <person name="Gohl D.M."/>
        </authorList>
    </citation>
    <scope>NUCLEOTIDE SEQUENCE</scope>
    <source>
        <strain evidence="1">Duluth1</strain>
        <tissue evidence="1">Whole animal</tissue>
    </source>
</reference>
<evidence type="ECO:0000313" key="1">
    <source>
        <dbReference type="EMBL" id="KAH3726228.1"/>
    </source>
</evidence>
<proteinExistence type="predicted"/>
<dbReference type="Proteomes" id="UP000828390">
    <property type="component" value="Unassembled WGS sequence"/>
</dbReference>
<organism evidence="1 2">
    <name type="scientific">Dreissena polymorpha</name>
    <name type="common">Zebra mussel</name>
    <name type="synonym">Mytilus polymorpha</name>
    <dbReference type="NCBI Taxonomy" id="45954"/>
    <lineage>
        <taxon>Eukaryota</taxon>
        <taxon>Metazoa</taxon>
        <taxon>Spiralia</taxon>
        <taxon>Lophotrochozoa</taxon>
        <taxon>Mollusca</taxon>
        <taxon>Bivalvia</taxon>
        <taxon>Autobranchia</taxon>
        <taxon>Heteroconchia</taxon>
        <taxon>Euheterodonta</taxon>
        <taxon>Imparidentia</taxon>
        <taxon>Neoheterodontei</taxon>
        <taxon>Myida</taxon>
        <taxon>Dreissenoidea</taxon>
        <taxon>Dreissenidae</taxon>
        <taxon>Dreissena</taxon>
    </lineage>
</organism>
<name>A0A9D4CJ15_DREPO</name>
<accession>A0A9D4CJ15</accession>